<organism evidence="1">
    <name type="scientific">marine metagenome</name>
    <dbReference type="NCBI Taxonomy" id="408172"/>
    <lineage>
        <taxon>unclassified sequences</taxon>
        <taxon>metagenomes</taxon>
        <taxon>ecological metagenomes</taxon>
    </lineage>
</organism>
<dbReference type="EMBL" id="UINC01199769">
    <property type="protein sequence ID" value="SVE18352.1"/>
    <property type="molecule type" value="Genomic_DNA"/>
</dbReference>
<accession>A0A383BEI9</accession>
<gene>
    <name evidence="1" type="ORF">METZ01_LOCUS471206</name>
</gene>
<sequence>VVINTQNLFTYSLNGDKYSSEDIFALNLSLSDSLHKVITSLIISDYAGSNRDTSIIMVQNDSTVANVFHITTNYSLP</sequence>
<proteinExistence type="predicted"/>
<name>A0A383BEI9_9ZZZZ</name>
<protein>
    <submittedName>
        <fullName evidence="1">Uncharacterized protein</fullName>
    </submittedName>
</protein>
<evidence type="ECO:0000313" key="1">
    <source>
        <dbReference type="EMBL" id="SVE18352.1"/>
    </source>
</evidence>
<dbReference type="AlphaFoldDB" id="A0A383BEI9"/>
<feature type="non-terminal residue" evidence="1">
    <location>
        <position position="1"/>
    </location>
</feature>
<reference evidence="1" key="1">
    <citation type="submission" date="2018-05" db="EMBL/GenBank/DDBJ databases">
        <authorList>
            <person name="Lanie J.A."/>
            <person name="Ng W.-L."/>
            <person name="Kazmierczak K.M."/>
            <person name="Andrzejewski T.M."/>
            <person name="Davidsen T.M."/>
            <person name="Wayne K.J."/>
            <person name="Tettelin H."/>
            <person name="Glass J.I."/>
            <person name="Rusch D."/>
            <person name="Podicherti R."/>
            <person name="Tsui H.-C.T."/>
            <person name="Winkler M.E."/>
        </authorList>
    </citation>
    <scope>NUCLEOTIDE SEQUENCE</scope>
</reference>
<feature type="non-terminal residue" evidence="1">
    <location>
        <position position="77"/>
    </location>
</feature>